<dbReference type="InterPro" id="IPR006946">
    <property type="entry name" value="DGR2-like_dom"/>
</dbReference>
<evidence type="ECO:0000259" key="3">
    <source>
        <dbReference type="Pfam" id="PF07589"/>
    </source>
</evidence>
<sequence>MKRTLAIVAALALPMLTQAQNLVVNGSFEQPSLAAGTLGIYANVTGWNATVGEIEIRNNVAGTASQGVQFLELDARINSTIHQTVSGLTTGSAYSFSFDYSNRRGTALSTNGMSWSLDGGTTWNDVVTPTDYVWHSFSGQFVATGSTTELMFRAINTSDALGTSLDNVSITAVPEPGTYALLLAGLGAFGVMSRRRVKR</sequence>
<gene>
    <name evidence="4" type="ORF">ACG0Z6_12780</name>
</gene>
<protein>
    <submittedName>
        <fullName evidence="4">PEP-CTERM sorting domain-containing protein</fullName>
    </submittedName>
</protein>
<dbReference type="RefSeq" id="WP_394461997.1">
    <property type="nucleotide sequence ID" value="NZ_JBIGHZ010000005.1"/>
</dbReference>
<feature type="chain" id="PRO_5045105321" evidence="1">
    <location>
        <begin position="20"/>
        <end position="199"/>
    </location>
</feature>
<evidence type="ECO:0000259" key="2">
    <source>
        <dbReference type="Pfam" id="PF04862"/>
    </source>
</evidence>
<comment type="caution">
    <text evidence="4">The sequence shown here is derived from an EMBL/GenBank/DDBJ whole genome shotgun (WGS) entry which is preliminary data.</text>
</comment>
<feature type="signal peptide" evidence="1">
    <location>
        <begin position="1"/>
        <end position="19"/>
    </location>
</feature>
<proteinExistence type="predicted"/>
<evidence type="ECO:0000313" key="5">
    <source>
        <dbReference type="Proteomes" id="UP001606099"/>
    </source>
</evidence>
<dbReference type="Pfam" id="PF04862">
    <property type="entry name" value="DUF642"/>
    <property type="match status" value="1"/>
</dbReference>
<dbReference type="Gene3D" id="2.60.120.260">
    <property type="entry name" value="Galactose-binding domain-like"/>
    <property type="match status" value="1"/>
</dbReference>
<keyword evidence="5" id="KW-1185">Reference proteome</keyword>
<dbReference type="NCBIfam" id="TIGR02595">
    <property type="entry name" value="PEP_CTERM"/>
    <property type="match status" value="1"/>
</dbReference>
<dbReference type="InterPro" id="IPR013424">
    <property type="entry name" value="Ice-binding_C"/>
</dbReference>
<keyword evidence="1" id="KW-0732">Signal</keyword>
<evidence type="ECO:0000313" key="4">
    <source>
        <dbReference type="EMBL" id="MFG6449106.1"/>
    </source>
</evidence>
<feature type="domain" description="Ice-binding protein C-terminal" evidence="3">
    <location>
        <begin position="172"/>
        <end position="196"/>
    </location>
</feature>
<accession>A0ABW7FXT0</accession>
<feature type="domain" description="DUF642" evidence="2">
    <location>
        <begin position="22"/>
        <end position="170"/>
    </location>
</feature>
<dbReference type="Pfam" id="PF07589">
    <property type="entry name" value="PEP-CTERM"/>
    <property type="match status" value="1"/>
</dbReference>
<name>A0ABW7FXT0_9BURK</name>
<dbReference type="EMBL" id="JBIGHZ010000005">
    <property type="protein sequence ID" value="MFG6449106.1"/>
    <property type="molecule type" value="Genomic_DNA"/>
</dbReference>
<reference evidence="4 5" key="1">
    <citation type="submission" date="2024-08" db="EMBL/GenBank/DDBJ databases">
        <authorList>
            <person name="Lu H."/>
        </authorList>
    </citation>
    <scope>NUCLEOTIDE SEQUENCE [LARGE SCALE GENOMIC DNA]</scope>
    <source>
        <strain evidence="4 5">BYS180W</strain>
    </source>
</reference>
<dbReference type="Proteomes" id="UP001606099">
    <property type="component" value="Unassembled WGS sequence"/>
</dbReference>
<evidence type="ECO:0000256" key="1">
    <source>
        <dbReference type="SAM" id="SignalP"/>
    </source>
</evidence>
<organism evidence="4 5">
    <name type="scientific">Roseateles rivi</name>
    <dbReference type="NCBI Taxonomy" id="3299028"/>
    <lineage>
        <taxon>Bacteria</taxon>
        <taxon>Pseudomonadati</taxon>
        <taxon>Pseudomonadota</taxon>
        <taxon>Betaproteobacteria</taxon>
        <taxon>Burkholderiales</taxon>
        <taxon>Sphaerotilaceae</taxon>
        <taxon>Roseateles</taxon>
    </lineage>
</organism>